<dbReference type="RefSeq" id="WP_251871342.1">
    <property type="nucleotide sequence ID" value="NZ_CP098755.1"/>
</dbReference>
<feature type="transmembrane region" description="Helical" evidence="8">
    <location>
        <begin position="65"/>
        <end position="89"/>
    </location>
</feature>
<evidence type="ECO:0000256" key="4">
    <source>
        <dbReference type="ARBA" id="ARBA00022519"/>
    </source>
</evidence>
<protein>
    <submittedName>
        <fullName evidence="10">ABC transporter permease subunit</fullName>
    </submittedName>
</protein>
<dbReference type="Pfam" id="PF00528">
    <property type="entry name" value="BPD_transp_1"/>
    <property type="match status" value="1"/>
</dbReference>
<feature type="transmembrane region" description="Helical" evidence="8">
    <location>
        <begin position="186"/>
        <end position="208"/>
    </location>
</feature>
<keyword evidence="7 8" id="KW-0472">Membrane</keyword>
<evidence type="ECO:0000256" key="2">
    <source>
        <dbReference type="ARBA" id="ARBA00022448"/>
    </source>
</evidence>
<keyword evidence="4" id="KW-0997">Cell inner membrane</keyword>
<feature type="transmembrane region" description="Helical" evidence="8">
    <location>
        <begin position="123"/>
        <end position="144"/>
    </location>
</feature>
<dbReference type="Gene3D" id="1.10.3720.10">
    <property type="entry name" value="MetI-like"/>
    <property type="match status" value="1"/>
</dbReference>
<evidence type="ECO:0000256" key="7">
    <source>
        <dbReference type="ARBA" id="ARBA00023136"/>
    </source>
</evidence>
<dbReference type="PROSITE" id="PS50928">
    <property type="entry name" value="ABC_TM1"/>
    <property type="match status" value="1"/>
</dbReference>
<feature type="domain" description="ABC transmembrane type-1" evidence="9">
    <location>
        <begin position="61"/>
        <end position="248"/>
    </location>
</feature>
<feature type="transmembrane region" description="Helical" evidence="8">
    <location>
        <begin position="96"/>
        <end position="117"/>
    </location>
</feature>
<keyword evidence="5 8" id="KW-0812">Transmembrane</keyword>
<dbReference type="InterPro" id="IPR035906">
    <property type="entry name" value="MetI-like_sf"/>
</dbReference>
<evidence type="ECO:0000259" key="9">
    <source>
        <dbReference type="PROSITE" id="PS50928"/>
    </source>
</evidence>
<dbReference type="Proteomes" id="UP001056500">
    <property type="component" value="Chromosome"/>
</dbReference>
<dbReference type="PANTHER" id="PTHR43357">
    <property type="entry name" value="INNER MEMBRANE ABC TRANSPORTER PERMEASE PROTEIN YDCV"/>
    <property type="match status" value="1"/>
</dbReference>
<evidence type="ECO:0000313" key="10">
    <source>
        <dbReference type="EMBL" id="USG64226.1"/>
    </source>
</evidence>
<proteinExistence type="inferred from homology"/>
<comment type="similarity">
    <text evidence="8">Belongs to the binding-protein-dependent transport system permease family.</text>
</comment>
<dbReference type="EMBL" id="CP098755">
    <property type="protein sequence ID" value="USG64226.1"/>
    <property type="molecule type" value="Genomic_DNA"/>
</dbReference>
<feature type="transmembrane region" description="Helical" evidence="8">
    <location>
        <begin position="228"/>
        <end position="249"/>
    </location>
</feature>
<evidence type="ECO:0000313" key="11">
    <source>
        <dbReference type="Proteomes" id="UP001056500"/>
    </source>
</evidence>
<comment type="subcellular location">
    <subcellularLocation>
        <location evidence="1">Cell inner membrane</location>
        <topology evidence="1">Multi-pass membrane protein</topology>
    </subcellularLocation>
    <subcellularLocation>
        <location evidence="8">Cell membrane</location>
        <topology evidence="8">Multi-pass membrane protein</topology>
    </subcellularLocation>
</comment>
<keyword evidence="11" id="KW-1185">Reference proteome</keyword>
<evidence type="ECO:0000256" key="8">
    <source>
        <dbReference type="RuleBase" id="RU363032"/>
    </source>
</evidence>
<sequence length="262" mass="28619">MKRLNLPTLSFALVMIYLFLPVAATALYSLATEWNSTVLPEGLTVKWFAELYSDSRFLQAFARSFLLSGLTTIAGILIMVPAIFSIVVYAPKLERLVQLLVMLTYALPGVILAVGLIRTYAGLGIPMILIAAGAYLVGLLPFLYQGIRNSLHTVQAHSLMEAAELLGAGRWRAFLRVIVPNIMPGILVSALLSFSILFGEFVLINILVGGRYETLQIYLYNKLSKSGHIASAITVTYFILMAVITGLIVKFTRGGSAQKEVS</sequence>
<dbReference type="CDD" id="cd06261">
    <property type="entry name" value="TM_PBP2"/>
    <property type="match status" value="1"/>
</dbReference>
<evidence type="ECO:0000256" key="3">
    <source>
        <dbReference type="ARBA" id="ARBA00022475"/>
    </source>
</evidence>
<reference evidence="10" key="1">
    <citation type="submission" date="2022-06" db="EMBL/GenBank/DDBJ databases">
        <title>Genome sequencing of Brevibacillus sp. BB3-R1.</title>
        <authorList>
            <person name="Heo J."/>
            <person name="Lee D."/>
            <person name="Won M."/>
            <person name="Han B.-H."/>
            <person name="Hong S.-B."/>
            <person name="Kwon S.-W."/>
        </authorList>
    </citation>
    <scope>NUCLEOTIDE SEQUENCE</scope>
    <source>
        <strain evidence="10">BB3-R1</strain>
    </source>
</reference>
<dbReference type="SUPFAM" id="SSF161098">
    <property type="entry name" value="MetI-like"/>
    <property type="match status" value="1"/>
</dbReference>
<evidence type="ECO:0000256" key="1">
    <source>
        <dbReference type="ARBA" id="ARBA00004429"/>
    </source>
</evidence>
<feature type="transmembrane region" description="Helical" evidence="8">
    <location>
        <begin position="12"/>
        <end position="31"/>
    </location>
</feature>
<name>A0ABY4WHW8_9BACL</name>
<keyword evidence="6 8" id="KW-1133">Transmembrane helix</keyword>
<organism evidence="10 11">
    <name type="scientific">Brevibacillus ruminantium</name>
    <dbReference type="NCBI Taxonomy" id="2950604"/>
    <lineage>
        <taxon>Bacteria</taxon>
        <taxon>Bacillati</taxon>
        <taxon>Bacillota</taxon>
        <taxon>Bacilli</taxon>
        <taxon>Bacillales</taxon>
        <taxon>Paenibacillaceae</taxon>
        <taxon>Brevibacillus</taxon>
    </lineage>
</organism>
<evidence type="ECO:0000256" key="6">
    <source>
        <dbReference type="ARBA" id="ARBA00022989"/>
    </source>
</evidence>
<evidence type="ECO:0000256" key="5">
    <source>
        <dbReference type="ARBA" id="ARBA00022692"/>
    </source>
</evidence>
<accession>A0ABY4WHW8</accession>
<keyword evidence="3" id="KW-1003">Cell membrane</keyword>
<keyword evidence="2 8" id="KW-0813">Transport</keyword>
<dbReference type="InterPro" id="IPR000515">
    <property type="entry name" value="MetI-like"/>
</dbReference>
<gene>
    <name evidence="10" type="ORF">NDK47_18975</name>
</gene>
<dbReference type="PANTHER" id="PTHR43357:SF4">
    <property type="entry name" value="INNER MEMBRANE ABC TRANSPORTER PERMEASE PROTEIN YDCV"/>
    <property type="match status" value="1"/>
</dbReference>